<dbReference type="AlphaFoldDB" id="A0AAD9NKN9"/>
<sequence>MFLNYETSTVVCVCVTPHTDQMLMFYVCEQRDKRDRRARTRTRGDVACQLGCYSNIGAYVCWCLYALEVLIVCYVSVSCTSFEIITDNMIGMLASSSSSVLLCPIPYPQPPMSIFVMKNLSHGSGNVSLTLLSQDENYL</sequence>
<evidence type="ECO:0000313" key="2">
    <source>
        <dbReference type="Proteomes" id="UP001209878"/>
    </source>
</evidence>
<protein>
    <submittedName>
        <fullName evidence="1">Uncharacterized protein</fullName>
    </submittedName>
</protein>
<gene>
    <name evidence="1" type="ORF">NP493_866g01045</name>
</gene>
<keyword evidence="2" id="KW-1185">Reference proteome</keyword>
<name>A0AAD9NKN9_RIDPI</name>
<accession>A0AAD9NKN9</accession>
<comment type="caution">
    <text evidence="1">The sequence shown here is derived from an EMBL/GenBank/DDBJ whole genome shotgun (WGS) entry which is preliminary data.</text>
</comment>
<evidence type="ECO:0000313" key="1">
    <source>
        <dbReference type="EMBL" id="KAK2173575.1"/>
    </source>
</evidence>
<dbReference type="Proteomes" id="UP001209878">
    <property type="component" value="Unassembled WGS sequence"/>
</dbReference>
<reference evidence="1" key="1">
    <citation type="journal article" date="2023" name="Mol. Biol. Evol.">
        <title>Third-Generation Sequencing Reveals the Adaptive Role of the Epigenome in Three Deep-Sea Polychaetes.</title>
        <authorList>
            <person name="Perez M."/>
            <person name="Aroh O."/>
            <person name="Sun Y."/>
            <person name="Lan Y."/>
            <person name="Juniper S.K."/>
            <person name="Young C.R."/>
            <person name="Angers B."/>
            <person name="Qian P.Y."/>
        </authorList>
    </citation>
    <scope>NUCLEOTIDE SEQUENCE</scope>
    <source>
        <strain evidence="1">R07B-5</strain>
    </source>
</reference>
<organism evidence="1 2">
    <name type="scientific">Ridgeia piscesae</name>
    <name type="common">Tubeworm</name>
    <dbReference type="NCBI Taxonomy" id="27915"/>
    <lineage>
        <taxon>Eukaryota</taxon>
        <taxon>Metazoa</taxon>
        <taxon>Spiralia</taxon>
        <taxon>Lophotrochozoa</taxon>
        <taxon>Annelida</taxon>
        <taxon>Polychaeta</taxon>
        <taxon>Sedentaria</taxon>
        <taxon>Canalipalpata</taxon>
        <taxon>Sabellida</taxon>
        <taxon>Siboglinidae</taxon>
        <taxon>Ridgeia</taxon>
    </lineage>
</organism>
<dbReference type="EMBL" id="JAODUO010000865">
    <property type="protein sequence ID" value="KAK2173575.1"/>
    <property type="molecule type" value="Genomic_DNA"/>
</dbReference>
<proteinExistence type="predicted"/>